<keyword evidence="1" id="KW-0732">Signal</keyword>
<sequence>MGLPPLKPSIHCSLLAFWSILLRPSIARMKIKGESVSPCLSPFLGERKPAGPLLMSTEYFTVFSLNLIHLFGIFSDEVYVIKFLGRVVWSLSDIIAIKYVSNSLCRSSVKGNLLTSGIANYKLKGSAHVHTMGVRRSVTSGVLYFVGNSLVSGTIDQNCLEGVPNFSNRLIRSLFRLCHRHVLQHASDERIRLEELTTV</sequence>
<feature type="chain" id="PRO_5018638499" description="Secreted protein" evidence="1">
    <location>
        <begin position="28"/>
        <end position="199"/>
    </location>
</feature>
<dbReference type="AlphaFoldDB" id="A0A3Q7F8B5"/>
<proteinExistence type="predicted"/>
<dbReference type="InParanoid" id="A0A3Q7F8B5"/>
<evidence type="ECO:0008006" key="4">
    <source>
        <dbReference type="Google" id="ProtNLM"/>
    </source>
</evidence>
<reference evidence="2" key="1">
    <citation type="journal article" date="2012" name="Nature">
        <title>The tomato genome sequence provides insights into fleshy fruit evolution.</title>
        <authorList>
            <consortium name="Tomato Genome Consortium"/>
        </authorList>
    </citation>
    <scope>NUCLEOTIDE SEQUENCE [LARGE SCALE GENOMIC DNA]</scope>
    <source>
        <strain evidence="2">cv. Heinz 1706</strain>
    </source>
</reference>
<accession>A0A3Q7F8B5</accession>
<evidence type="ECO:0000256" key="1">
    <source>
        <dbReference type="SAM" id="SignalP"/>
    </source>
</evidence>
<organism evidence="2">
    <name type="scientific">Solanum lycopersicum</name>
    <name type="common">Tomato</name>
    <name type="synonym">Lycopersicon esculentum</name>
    <dbReference type="NCBI Taxonomy" id="4081"/>
    <lineage>
        <taxon>Eukaryota</taxon>
        <taxon>Viridiplantae</taxon>
        <taxon>Streptophyta</taxon>
        <taxon>Embryophyta</taxon>
        <taxon>Tracheophyta</taxon>
        <taxon>Spermatophyta</taxon>
        <taxon>Magnoliopsida</taxon>
        <taxon>eudicotyledons</taxon>
        <taxon>Gunneridae</taxon>
        <taxon>Pentapetalae</taxon>
        <taxon>asterids</taxon>
        <taxon>lamiids</taxon>
        <taxon>Solanales</taxon>
        <taxon>Solanaceae</taxon>
        <taxon>Solanoideae</taxon>
        <taxon>Solaneae</taxon>
        <taxon>Solanum</taxon>
        <taxon>Solanum subgen. Lycopersicon</taxon>
    </lineage>
</organism>
<protein>
    <recommendedName>
        <fullName evidence="4">Secreted protein</fullName>
    </recommendedName>
</protein>
<dbReference type="EnsemblPlants" id="Solyc02g082615.1.1">
    <property type="protein sequence ID" value="Solyc02g082615.1.1"/>
    <property type="gene ID" value="Solyc02g082615.1"/>
</dbReference>
<dbReference type="Proteomes" id="UP000004994">
    <property type="component" value="Chromosome 2"/>
</dbReference>
<reference evidence="2" key="2">
    <citation type="submission" date="2019-01" db="UniProtKB">
        <authorList>
            <consortium name="EnsemblPlants"/>
        </authorList>
    </citation>
    <scope>IDENTIFICATION</scope>
    <source>
        <strain evidence="2">cv. Heinz 1706</strain>
    </source>
</reference>
<evidence type="ECO:0000313" key="3">
    <source>
        <dbReference type="Proteomes" id="UP000004994"/>
    </source>
</evidence>
<evidence type="ECO:0000313" key="2">
    <source>
        <dbReference type="EnsemblPlants" id="Solyc02g082615.1.1"/>
    </source>
</evidence>
<name>A0A3Q7F8B5_SOLLC</name>
<keyword evidence="3" id="KW-1185">Reference proteome</keyword>
<feature type="signal peptide" evidence="1">
    <location>
        <begin position="1"/>
        <end position="27"/>
    </location>
</feature>
<dbReference type="Gramene" id="Solyc02g082615.1.1">
    <property type="protein sequence ID" value="Solyc02g082615.1.1"/>
    <property type="gene ID" value="Solyc02g082615.1"/>
</dbReference>